<keyword evidence="2" id="KW-1185">Reference proteome</keyword>
<dbReference type="EMBL" id="QTSX02005030">
    <property type="protein sequence ID" value="KAJ9062009.1"/>
    <property type="molecule type" value="Genomic_DNA"/>
</dbReference>
<reference evidence="1" key="1">
    <citation type="submission" date="2022-04" db="EMBL/GenBank/DDBJ databases">
        <title>Genome of the entomopathogenic fungus Entomophthora muscae.</title>
        <authorList>
            <person name="Elya C."/>
            <person name="Lovett B.R."/>
            <person name="Lee E."/>
            <person name="Macias A.M."/>
            <person name="Hajek A.E."/>
            <person name="De Bivort B.L."/>
            <person name="Kasson M.T."/>
            <person name="De Fine Licht H.H."/>
            <person name="Stajich J.E."/>
        </authorList>
    </citation>
    <scope>NUCLEOTIDE SEQUENCE</scope>
    <source>
        <strain evidence="1">Berkeley</strain>
    </source>
</reference>
<evidence type="ECO:0000313" key="2">
    <source>
        <dbReference type="Proteomes" id="UP001165960"/>
    </source>
</evidence>
<gene>
    <name evidence="1" type="ORF">DSO57_1015247</name>
</gene>
<comment type="caution">
    <text evidence="1">The sequence shown here is derived from an EMBL/GenBank/DDBJ whole genome shotgun (WGS) entry which is preliminary data.</text>
</comment>
<evidence type="ECO:0000313" key="1">
    <source>
        <dbReference type="EMBL" id="KAJ9062009.1"/>
    </source>
</evidence>
<dbReference type="Proteomes" id="UP001165960">
    <property type="component" value="Unassembled WGS sequence"/>
</dbReference>
<sequence length="258" mass="29877">MSDAAMDSHSDSERRNESQGIVIRRRGRGFKKGSRSGESSEAVATGRLQVDLLDRVGENAEQSIEGWTIGVTGIHREASEDDVLDRFAEFGEVKTLHLNLDRHDGYVKGYALVEYEFFEQAKEAVAKSDRAILLGQEIRVDFAFVKPLEEEFTDSSRLDATHSIARRLGPKVEEDDEEDFRGRNGRQRYSRRDSRPYRERSPRGRGSRSDRSDRRDWDHPENHTANSFKEESDFSNGEYDDRRSYRRSQRSQSPRRRN</sequence>
<proteinExistence type="predicted"/>
<accession>A0ACC2SIC0</accession>
<protein>
    <submittedName>
        <fullName evidence="1">Uncharacterized protein</fullName>
    </submittedName>
</protein>
<organism evidence="1 2">
    <name type="scientific">Entomophthora muscae</name>
    <dbReference type="NCBI Taxonomy" id="34485"/>
    <lineage>
        <taxon>Eukaryota</taxon>
        <taxon>Fungi</taxon>
        <taxon>Fungi incertae sedis</taxon>
        <taxon>Zoopagomycota</taxon>
        <taxon>Entomophthoromycotina</taxon>
        <taxon>Entomophthoromycetes</taxon>
        <taxon>Entomophthorales</taxon>
        <taxon>Entomophthoraceae</taxon>
        <taxon>Entomophthora</taxon>
    </lineage>
</organism>
<name>A0ACC2SIC0_9FUNG</name>